<evidence type="ECO:0000256" key="1">
    <source>
        <dbReference type="SAM" id="MobiDB-lite"/>
    </source>
</evidence>
<feature type="compositionally biased region" description="Acidic residues" evidence="1">
    <location>
        <begin position="186"/>
        <end position="208"/>
    </location>
</feature>
<comment type="caution">
    <text evidence="2">The sequence shown here is derived from an EMBL/GenBank/DDBJ whole genome shotgun (WGS) entry which is preliminary data.</text>
</comment>
<dbReference type="AlphaFoldDB" id="A0A1G2K5H9"/>
<accession>A0A1G2K5H9</accession>
<evidence type="ECO:0000313" key="2">
    <source>
        <dbReference type="EMBL" id="OGZ94694.1"/>
    </source>
</evidence>
<proteinExistence type="predicted"/>
<protein>
    <submittedName>
        <fullName evidence="2">Uncharacterized protein</fullName>
    </submittedName>
</protein>
<sequence length="208" mass="24063">MQGNSLIFCGPARERTYEEKISDGVTLILDNHILAFVDYLCKTTHANWKFLRTGEKERGLNVCNLSIELKYDKSFLLRAELFSDKDPIVSIVIGGKIFNKSLYASDFECSRYCQSGSVLKKLEKLYWKLLAEKEGKVLRIRKQRKSDLGKCTKEKHEMELDTIREKVRVALKVEADSAERSSIGYDDYDDFDFITTEDDNDEEEDTDE</sequence>
<organism evidence="2 3">
    <name type="scientific">Candidatus Sungbacteria bacterium RIFCSPHIGHO2_01_FULL_47_32</name>
    <dbReference type="NCBI Taxonomy" id="1802264"/>
    <lineage>
        <taxon>Bacteria</taxon>
        <taxon>Candidatus Sungiibacteriota</taxon>
    </lineage>
</organism>
<reference evidence="2 3" key="1">
    <citation type="journal article" date="2016" name="Nat. Commun.">
        <title>Thousands of microbial genomes shed light on interconnected biogeochemical processes in an aquifer system.</title>
        <authorList>
            <person name="Anantharaman K."/>
            <person name="Brown C.T."/>
            <person name="Hug L.A."/>
            <person name="Sharon I."/>
            <person name="Castelle C.J."/>
            <person name="Probst A.J."/>
            <person name="Thomas B.C."/>
            <person name="Singh A."/>
            <person name="Wilkins M.J."/>
            <person name="Karaoz U."/>
            <person name="Brodie E.L."/>
            <person name="Williams K.H."/>
            <person name="Hubbard S.S."/>
            <person name="Banfield J.F."/>
        </authorList>
    </citation>
    <scope>NUCLEOTIDE SEQUENCE [LARGE SCALE GENOMIC DNA]</scope>
</reference>
<feature type="region of interest" description="Disordered" evidence="1">
    <location>
        <begin position="177"/>
        <end position="208"/>
    </location>
</feature>
<gene>
    <name evidence="2" type="ORF">A2633_02625</name>
</gene>
<dbReference type="EMBL" id="MHQC01000031">
    <property type="protein sequence ID" value="OGZ94694.1"/>
    <property type="molecule type" value="Genomic_DNA"/>
</dbReference>
<dbReference type="Proteomes" id="UP000177152">
    <property type="component" value="Unassembled WGS sequence"/>
</dbReference>
<name>A0A1G2K5H9_9BACT</name>
<evidence type="ECO:0000313" key="3">
    <source>
        <dbReference type="Proteomes" id="UP000177152"/>
    </source>
</evidence>